<name>A0A9D2E327_9FIRM</name>
<dbReference type="InterPro" id="IPR009288">
    <property type="entry name" value="AIG2-like_dom"/>
</dbReference>
<evidence type="ECO:0000259" key="4">
    <source>
        <dbReference type="Pfam" id="PF06094"/>
    </source>
</evidence>
<gene>
    <name evidence="5" type="ORF">H9813_01470</name>
</gene>
<dbReference type="InterPro" id="IPR013024">
    <property type="entry name" value="GGCT-like"/>
</dbReference>
<feature type="binding site" evidence="3">
    <location>
        <position position="122"/>
    </location>
    <ligand>
        <name>substrate</name>
    </ligand>
</feature>
<dbReference type="PANTHER" id="PTHR12935:SF0">
    <property type="entry name" value="GAMMA-GLUTAMYLCYCLOTRANSFERASE"/>
    <property type="match status" value="1"/>
</dbReference>
<dbReference type="InterPro" id="IPR036568">
    <property type="entry name" value="GGCT-like_sf"/>
</dbReference>
<dbReference type="SUPFAM" id="SSF110857">
    <property type="entry name" value="Gamma-glutamyl cyclotransferase-like"/>
    <property type="match status" value="1"/>
</dbReference>
<feature type="domain" description="Gamma-glutamylcyclotransferase AIG2-like" evidence="4">
    <location>
        <begin position="6"/>
        <end position="122"/>
    </location>
</feature>
<evidence type="ECO:0000256" key="2">
    <source>
        <dbReference type="PIRSR" id="PIRSR617939-1"/>
    </source>
</evidence>
<feature type="active site" description="Proton acceptor" evidence="2">
    <location>
        <position position="79"/>
    </location>
</feature>
<evidence type="ECO:0000313" key="5">
    <source>
        <dbReference type="EMBL" id="HIZ29892.1"/>
    </source>
</evidence>
<dbReference type="PANTHER" id="PTHR12935">
    <property type="entry name" value="GAMMA-GLUTAMYLCYCLOTRANSFERASE"/>
    <property type="match status" value="1"/>
</dbReference>
<dbReference type="InterPro" id="IPR017939">
    <property type="entry name" value="G-Glutamylcylcotransferase"/>
</dbReference>
<dbReference type="Pfam" id="PF06094">
    <property type="entry name" value="GGACT"/>
    <property type="match status" value="1"/>
</dbReference>
<evidence type="ECO:0000313" key="6">
    <source>
        <dbReference type="Proteomes" id="UP000824035"/>
    </source>
</evidence>
<evidence type="ECO:0000256" key="3">
    <source>
        <dbReference type="PIRSR" id="PIRSR617939-2"/>
    </source>
</evidence>
<dbReference type="GO" id="GO:0003839">
    <property type="term" value="F:gamma-glutamylcyclotransferase activity"/>
    <property type="evidence" value="ECO:0007669"/>
    <property type="project" value="InterPro"/>
</dbReference>
<feature type="binding site" evidence="3">
    <location>
        <begin position="6"/>
        <end position="11"/>
    </location>
    <ligand>
        <name>substrate</name>
    </ligand>
</feature>
<comment type="caution">
    <text evidence="5">The sequence shown here is derived from an EMBL/GenBank/DDBJ whole genome shotgun (WGS) entry which is preliminary data.</text>
</comment>
<protein>
    <submittedName>
        <fullName evidence="5">Gamma-glutamylcyclotransferase</fullName>
    </submittedName>
</protein>
<sequence>MAERLYFAYGSNINLEQMACRCPAAEVVGSAVLDGYELLFRGNRSGYGVATVEPLSGSQVSGLLWKLTPECERSLDIYEGYPRLYEKEDITVRTADGRDLTVMAYIMTGELWRDPAIPSRSYYNGILEGYRQNGLPVPALEAALKNVHDEVRQNQLFGRMQQMDLFGGRSAADKKKDGHAR</sequence>
<organism evidence="5 6">
    <name type="scientific">Candidatus Allofournierella merdipullorum</name>
    <dbReference type="NCBI Taxonomy" id="2838595"/>
    <lineage>
        <taxon>Bacteria</taxon>
        <taxon>Bacillati</taxon>
        <taxon>Bacillota</taxon>
        <taxon>Clostridia</taxon>
        <taxon>Eubacteriales</taxon>
        <taxon>Oscillospiraceae</taxon>
        <taxon>Allofournierella</taxon>
    </lineage>
</organism>
<dbReference type="EMBL" id="DXBV01000016">
    <property type="protein sequence ID" value="HIZ29892.1"/>
    <property type="molecule type" value="Genomic_DNA"/>
</dbReference>
<keyword evidence="1" id="KW-0456">Lyase</keyword>
<dbReference type="CDD" id="cd06661">
    <property type="entry name" value="GGCT_like"/>
    <property type="match status" value="1"/>
</dbReference>
<dbReference type="Gene3D" id="3.10.490.10">
    <property type="entry name" value="Gamma-glutamyl cyclotransferase-like"/>
    <property type="match status" value="1"/>
</dbReference>
<accession>A0A9D2E327</accession>
<proteinExistence type="predicted"/>
<reference evidence="5" key="1">
    <citation type="journal article" date="2021" name="PeerJ">
        <title>Extensive microbial diversity within the chicken gut microbiome revealed by metagenomics and culture.</title>
        <authorList>
            <person name="Gilroy R."/>
            <person name="Ravi A."/>
            <person name="Getino M."/>
            <person name="Pursley I."/>
            <person name="Horton D.L."/>
            <person name="Alikhan N.F."/>
            <person name="Baker D."/>
            <person name="Gharbi K."/>
            <person name="Hall N."/>
            <person name="Watson M."/>
            <person name="Adriaenssens E.M."/>
            <person name="Foster-Nyarko E."/>
            <person name="Jarju S."/>
            <person name="Secka A."/>
            <person name="Antonio M."/>
            <person name="Oren A."/>
            <person name="Chaudhuri R.R."/>
            <person name="La Ragione R."/>
            <person name="Hildebrand F."/>
            <person name="Pallen M.J."/>
        </authorList>
    </citation>
    <scope>NUCLEOTIDE SEQUENCE</scope>
    <source>
        <strain evidence="5">ChiGjej4B4-18154</strain>
    </source>
</reference>
<dbReference type="Proteomes" id="UP000824035">
    <property type="component" value="Unassembled WGS sequence"/>
</dbReference>
<evidence type="ECO:0000256" key="1">
    <source>
        <dbReference type="ARBA" id="ARBA00023239"/>
    </source>
</evidence>
<reference evidence="5" key="2">
    <citation type="submission" date="2021-04" db="EMBL/GenBank/DDBJ databases">
        <authorList>
            <person name="Gilroy R."/>
        </authorList>
    </citation>
    <scope>NUCLEOTIDE SEQUENCE</scope>
    <source>
        <strain evidence="5">ChiGjej4B4-18154</strain>
    </source>
</reference>
<dbReference type="AlphaFoldDB" id="A0A9D2E327"/>